<feature type="region of interest" description="Disordered" evidence="1">
    <location>
        <begin position="29"/>
        <end position="55"/>
    </location>
</feature>
<proteinExistence type="predicted"/>
<accession>A0AAV7MW68</accession>
<name>A0AAV7MW68_PLEWA</name>
<sequence length="189" mass="18071">MYRPHYYNPPIRHLFRGGFTANKNTAETGLRRENAHLYTPHEEPRRHGTGTSDTPSLYLPAPLPGARTPAAKTTRQNHWRSVACGAAGGGVLGSGSAGGGLVLACGAAGGGVLGSGSAGGGLVLDCGAAGGPVLGSGAAAGGLLLGSDAAGGPVLDSEAAAGGPVLGSGAVAGGLLLGSGAAGSLVRPC</sequence>
<keyword evidence="3" id="KW-1185">Reference proteome</keyword>
<dbReference type="AlphaFoldDB" id="A0AAV7MW68"/>
<dbReference type="EMBL" id="JANPWB010000013">
    <property type="protein sequence ID" value="KAJ1107304.1"/>
    <property type="molecule type" value="Genomic_DNA"/>
</dbReference>
<comment type="caution">
    <text evidence="2">The sequence shown here is derived from an EMBL/GenBank/DDBJ whole genome shotgun (WGS) entry which is preliminary data.</text>
</comment>
<evidence type="ECO:0000313" key="2">
    <source>
        <dbReference type="EMBL" id="KAJ1107304.1"/>
    </source>
</evidence>
<organism evidence="2 3">
    <name type="scientific">Pleurodeles waltl</name>
    <name type="common">Iberian ribbed newt</name>
    <dbReference type="NCBI Taxonomy" id="8319"/>
    <lineage>
        <taxon>Eukaryota</taxon>
        <taxon>Metazoa</taxon>
        <taxon>Chordata</taxon>
        <taxon>Craniata</taxon>
        <taxon>Vertebrata</taxon>
        <taxon>Euteleostomi</taxon>
        <taxon>Amphibia</taxon>
        <taxon>Batrachia</taxon>
        <taxon>Caudata</taxon>
        <taxon>Salamandroidea</taxon>
        <taxon>Salamandridae</taxon>
        <taxon>Pleurodelinae</taxon>
        <taxon>Pleurodeles</taxon>
    </lineage>
</organism>
<reference evidence="2" key="1">
    <citation type="journal article" date="2022" name="bioRxiv">
        <title>Sequencing and chromosome-scale assembly of the giantPleurodeles waltlgenome.</title>
        <authorList>
            <person name="Brown T."/>
            <person name="Elewa A."/>
            <person name="Iarovenko S."/>
            <person name="Subramanian E."/>
            <person name="Araus A.J."/>
            <person name="Petzold A."/>
            <person name="Susuki M."/>
            <person name="Suzuki K.-i.T."/>
            <person name="Hayashi T."/>
            <person name="Toyoda A."/>
            <person name="Oliveira C."/>
            <person name="Osipova E."/>
            <person name="Leigh N.D."/>
            <person name="Simon A."/>
            <person name="Yun M.H."/>
        </authorList>
    </citation>
    <scope>NUCLEOTIDE SEQUENCE</scope>
    <source>
        <strain evidence="2">20211129_DDA</strain>
        <tissue evidence="2">Liver</tissue>
    </source>
</reference>
<dbReference type="Proteomes" id="UP001066276">
    <property type="component" value="Chromosome 9"/>
</dbReference>
<protein>
    <submittedName>
        <fullName evidence="2">Uncharacterized protein</fullName>
    </submittedName>
</protein>
<evidence type="ECO:0000313" key="3">
    <source>
        <dbReference type="Proteomes" id="UP001066276"/>
    </source>
</evidence>
<feature type="compositionally biased region" description="Basic and acidic residues" evidence="1">
    <location>
        <begin position="29"/>
        <end position="46"/>
    </location>
</feature>
<evidence type="ECO:0000256" key="1">
    <source>
        <dbReference type="SAM" id="MobiDB-lite"/>
    </source>
</evidence>
<gene>
    <name evidence="2" type="ORF">NDU88_004696</name>
</gene>